<gene>
    <name evidence="15" type="primary">EOG090X09NT</name>
</gene>
<feature type="transmembrane region" description="Helical" evidence="14">
    <location>
        <begin position="360"/>
        <end position="377"/>
    </location>
</feature>
<keyword evidence="8 14" id="KW-1133">Transmembrane helix</keyword>
<dbReference type="Pfam" id="PF01040">
    <property type="entry name" value="UbiA"/>
    <property type="match status" value="1"/>
</dbReference>
<protein>
    <recommendedName>
        <fullName evidence="4">Protoheme IX farnesyltransferase, mitochondrial</fullName>
        <ecNumber evidence="3">2.5.1.141</ecNumber>
    </recommendedName>
    <alternativeName>
        <fullName evidence="12">Heme O synthase</fullName>
    </alternativeName>
</protein>
<proteinExistence type="inferred from homology"/>
<keyword evidence="10" id="KW-0350">Heme biosynthesis</keyword>
<feature type="transmembrane region" description="Helical" evidence="14">
    <location>
        <begin position="261"/>
        <end position="281"/>
    </location>
</feature>
<evidence type="ECO:0000313" key="15">
    <source>
        <dbReference type="EMBL" id="CAG4645663.1"/>
    </source>
</evidence>
<evidence type="ECO:0000256" key="14">
    <source>
        <dbReference type="SAM" id="Phobius"/>
    </source>
</evidence>
<dbReference type="PROSITE" id="PS00943">
    <property type="entry name" value="UBIA"/>
    <property type="match status" value="1"/>
</dbReference>
<dbReference type="FunFam" id="1.10.357.140:FF:000004">
    <property type="entry name" value="Protoheme IX farnesyltransferase, mitochondrial"/>
    <property type="match status" value="1"/>
</dbReference>
<evidence type="ECO:0000256" key="2">
    <source>
        <dbReference type="ARBA" id="ARBA00005985"/>
    </source>
</evidence>
<evidence type="ECO:0000256" key="3">
    <source>
        <dbReference type="ARBA" id="ARBA00012292"/>
    </source>
</evidence>
<dbReference type="EC" id="2.5.1.141" evidence="3"/>
<accession>A0A9N6WZ37</accession>
<keyword evidence="7" id="KW-0809">Transit peptide</keyword>
<keyword evidence="6 14" id="KW-0812">Transmembrane</keyword>
<dbReference type="EMBL" id="OC989008">
    <property type="protein sequence ID" value="CAG4645663.1"/>
    <property type="molecule type" value="Genomic_DNA"/>
</dbReference>
<feature type="transmembrane region" description="Helical" evidence="14">
    <location>
        <begin position="233"/>
        <end position="255"/>
    </location>
</feature>
<dbReference type="InterPro" id="IPR000537">
    <property type="entry name" value="UbiA_prenyltransferase"/>
</dbReference>
<feature type="transmembrane region" description="Helical" evidence="14">
    <location>
        <begin position="310"/>
        <end position="331"/>
    </location>
</feature>
<comment type="catalytic activity">
    <reaction evidence="13">
        <text>heme b + (2E,6E)-farnesyl diphosphate + H2O = Fe(II)-heme o + diphosphate</text>
        <dbReference type="Rhea" id="RHEA:28070"/>
        <dbReference type="ChEBI" id="CHEBI:15377"/>
        <dbReference type="ChEBI" id="CHEBI:33019"/>
        <dbReference type="ChEBI" id="CHEBI:60344"/>
        <dbReference type="ChEBI" id="CHEBI:60530"/>
        <dbReference type="ChEBI" id="CHEBI:175763"/>
        <dbReference type="EC" id="2.5.1.141"/>
    </reaction>
</comment>
<name>A0A9N6WZ37_9CRUS</name>
<dbReference type="GO" id="GO:0008495">
    <property type="term" value="F:protoheme IX farnesyltransferase activity"/>
    <property type="evidence" value="ECO:0007669"/>
    <property type="project" value="UniProtKB-EC"/>
</dbReference>
<dbReference type="InterPro" id="IPR044878">
    <property type="entry name" value="UbiA_sf"/>
</dbReference>
<evidence type="ECO:0000256" key="1">
    <source>
        <dbReference type="ARBA" id="ARBA00004225"/>
    </source>
</evidence>
<evidence type="ECO:0000256" key="12">
    <source>
        <dbReference type="ARBA" id="ARBA00030253"/>
    </source>
</evidence>
<evidence type="ECO:0000256" key="7">
    <source>
        <dbReference type="ARBA" id="ARBA00022946"/>
    </source>
</evidence>
<dbReference type="AlphaFoldDB" id="A0A9N6WZ37"/>
<feature type="transmembrane region" description="Helical" evidence="14">
    <location>
        <begin position="173"/>
        <end position="192"/>
    </location>
</feature>
<reference evidence="15" key="1">
    <citation type="submission" date="2021-04" db="EMBL/GenBank/DDBJ databases">
        <authorList>
            <person name="Cornetti L."/>
        </authorList>
    </citation>
    <scope>NUCLEOTIDE SEQUENCE</scope>
</reference>
<dbReference type="PANTHER" id="PTHR43448:SF2">
    <property type="entry name" value="PROTOHEME IX FARNESYLTRANSFERASE, MITOCHONDRIAL"/>
    <property type="match status" value="1"/>
</dbReference>
<evidence type="ECO:0000256" key="5">
    <source>
        <dbReference type="ARBA" id="ARBA00022679"/>
    </source>
</evidence>
<evidence type="ECO:0000256" key="13">
    <source>
        <dbReference type="ARBA" id="ARBA00047690"/>
    </source>
</evidence>
<evidence type="ECO:0000256" key="9">
    <source>
        <dbReference type="ARBA" id="ARBA00023128"/>
    </source>
</evidence>
<evidence type="ECO:0000256" key="10">
    <source>
        <dbReference type="ARBA" id="ARBA00023133"/>
    </source>
</evidence>
<dbReference type="NCBIfam" id="TIGR01473">
    <property type="entry name" value="cyoE_ctaB"/>
    <property type="match status" value="1"/>
</dbReference>
<keyword evidence="9" id="KW-0496">Mitochondrion</keyword>
<dbReference type="GO" id="GO:0006784">
    <property type="term" value="P:heme A biosynthetic process"/>
    <property type="evidence" value="ECO:0007669"/>
    <property type="project" value="TreeGrafter"/>
</dbReference>
<dbReference type="GO" id="GO:0031966">
    <property type="term" value="C:mitochondrial membrane"/>
    <property type="evidence" value="ECO:0007669"/>
    <property type="project" value="UniProtKB-SubCell"/>
</dbReference>
<dbReference type="PANTHER" id="PTHR43448">
    <property type="entry name" value="PROTOHEME IX FARNESYLTRANSFERASE, MITOCHONDRIAL"/>
    <property type="match status" value="1"/>
</dbReference>
<dbReference type="CDD" id="cd13957">
    <property type="entry name" value="PT_UbiA_Cox10"/>
    <property type="match status" value="1"/>
</dbReference>
<organism evidence="15">
    <name type="scientific">Lynceus sp. MCZ IZ 141354</name>
    <dbReference type="NCBI Taxonomy" id="1930659"/>
    <lineage>
        <taxon>Eukaryota</taxon>
        <taxon>Metazoa</taxon>
        <taxon>Ecdysozoa</taxon>
        <taxon>Arthropoda</taxon>
        <taxon>Crustacea</taxon>
        <taxon>Branchiopoda</taxon>
        <taxon>Diplostraca</taxon>
        <taxon>Laevicaudata</taxon>
        <taxon>Lynceidae</taxon>
        <taxon>Lynceus</taxon>
    </lineage>
</organism>
<evidence type="ECO:0000256" key="4">
    <source>
        <dbReference type="ARBA" id="ARBA00016335"/>
    </source>
</evidence>
<feature type="transmembrane region" description="Helical" evidence="14">
    <location>
        <begin position="198"/>
        <end position="221"/>
    </location>
</feature>
<evidence type="ECO:0000256" key="11">
    <source>
        <dbReference type="ARBA" id="ARBA00023136"/>
    </source>
</evidence>
<evidence type="ECO:0000256" key="6">
    <source>
        <dbReference type="ARBA" id="ARBA00022692"/>
    </source>
</evidence>
<feature type="transmembrane region" description="Helical" evidence="14">
    <location>
        <begin position="134"/>
        <end position="152"/>
    </location>
</feature>
<dbReference type="InterPro" id="IPR006369">
    <property type="entry name" value="Protohaem_IX_farnesylTrfase"/>
</dbReference>
<keyword evidence="5" id="KW-0808">Transferase</keyword>
<keyword evidence="11 14" id="KW-0472">Membrane</keyword>
<sequence>MLKATCLGNGRLLQQGIYIAKGSHSLTLRLPWRPTVPIRLVTNAQCKVPSITTNVALTEKDLHDSKLPSINLISDKELAPCIIEESNNVKADSSPLDKKQLLNYYAMLAKYRLTGLVVWSAVTGYVMAPEVTNLSVLITCLAGTALTSAAANTINQYFEVPFDSQMLRTSNRVLVRGLISPLHAVGFAAASACTGLSMLYFGVNGICASLGALTLVLYTMVYTPMKRLSIANTWLGSVVGALPPLMGYAGCAGYLDPASLVLGGVLFAWQFPHFNALSWNLRGDYSKAGYRMMSVTNPSLCRKTTLRYSYALLGLCSVAAPLTDLTTWTFALDSLPLNLYLIHLSHQFYQNTDSASSRKLFRYSLLSLPSLMLLMLLHKKKREVAKSDNPYSDDVLANWVSTRLN</sequence>
<feature type="transmembrane region" description="Helical" evidence="14">
    <location>
        <begin position="108"/>
        <end position="128"/>
    </location>
</feature>
<dbReference type="Gene3D" id="1.10.357.140">
    <property type="entry name" value="UbiA prenyltransferase"/>
    <property type="match status" value="1"/>
</dbReference>
<evidence type="ECO:0000256" key="8">
    <source>
        <dbReference type="ARBA" id="ARBA00022989"/>
    </source>
</evidence>
<dbReference type="HAMAP" id="MF_00154">
    <property type="entry name" value="CyoE_CtaB"/>
    <property type="match status" value="1"/>
</dbReference>
<comment type="subcellular location">
    <subcellularLocation>
        <location evidence="1">Mitochondrion membrane</location>
        <topology evidence="1">Multi-pass membrane protein</topology>
    </subcellularLocation>
</comment>
<dbReference type="InterPro" id="IPR030470">
    <property type="entry name" value="UbiA_prenylTrfase_CS"/>
</dbReference>
<comment type="similarity">
    <text evidence="2">Belongs to the UbiA prenyltransferase family.</text>
</comment>